<organism evidence="1 2">
    <name type="scientific">Mola mola</name>
    <name type="common">Ocean sunfish</name>
    <name type="synonym">Tetraodon mola</name>
    <dbReference type="NCBI Taxonomy" id="94237"/>
    <lineage>
        <taxon>Eukaryota</taxon>
        <taxon>Metazoa</taxon>
        <taxon>Chordata</taxon>
        <taxon>Craniata</taxon>
        <taxon>Vertebrata</taxon>
        <taxon>Euteleostomi</taxon>
        <taxon>Actinopterygii</taxon>
        <taxon>Neopterygii</taxon>
        <taxon>Teleostei</taxon>
        <taxon>Neoteleostei</taxon>
        <taxon>Acanthomorphata</taxon>
        <taxon>Eupercaria</taxon>
        <taxon>Tetraodontiformes</taxon>
        <taxon>Molidae</taxon>
        <taxon>Mola</taxon>
    </lineage>
</organism>
<dbReference type="GO" id="GO:0034080">
    <property type="term" value="P:CENP-A containing chromatin assembly"/>
    <property type="evidence" value="ECO:0007669"/>
    <property type="project" value="InterPro"/>
</dbReference>
<evidence type="ECO:0008006" key="3">
    <source>
        <dbReference type="Google" id="ProtNLM"/>
    </source>
</evidence>
<sequence length="104" mass="11232">MFVSLQEKFPSVVSLPGGCRSEIMSLSHPDCVLFIHWSVEVSREGGVTPKIELLTKIPERVLQLFPSWPVGGASEAFQSLLRILGPEAALESVIRAVSLSSASP</sequence>
<name>A0A3Q4BFD2_MOLML</name>
<dbReference type="AlphaFoldDB" id="A0A3Q4BFD2"/>
<dbReference type="PANTHER" id="PTHR28577:SF1">
    <property type="entry name" value="CENTROMERE PROTEIN P"/>
    <property type="match status" value="1"/>
</dbReference>
<dbReference type="STRING" id="94237.ENSMMOP00000017860"/>
<dbReference type="OMA" id="VWTVHID"/>
<keyword evidence="2" id="KW-1185">Reference proteome</keyword>
<dbReference type="InterPro" id="IPR027801">
    <property type="entry name" value="CENP-P"/>
</dbReference>
<reference evidence="1" key="1">
    <citation type="submission" date="2025-08" db="UniProtKB">
        <authorList>
            <consortium name="Ensembl"/>
        </authorList>
    </citation>
    <scope>IDENTIFICATION</scope>
</reference>
<dbReference type="Pfam" id="PF13096">
    <property type="entry name" value="CENP-P"/>
    <property type="match status" value="1"/>
</dbReference>
<evidence type="ECO:0000313" key="1">
    <source>
        <dbReference type="Ensembl" id="ENSMMOP00000017860.1"/>
    </source>
</evidence>
<accession>A0A3Q4BFD2</accession>
<reference evidence="1" key="2">
    <citation type="submission" date="2025-09" db="UniProtKB">
        <authorList>
            <consortium name="Ensembl"/>
        </authorList>
    </citation>
    <scope>IDENTIFICATION</scope>
</reference>
<proteinExistence type="predicted"/>
<dbReference type="GO" id="GO:0005634">
    <property type="term" value="C:nucleus"/>
    <property type="evidence" value="ECO:0007669"/>
    <property type="project" value="TreeGrafter"/>
</dbReference>
<protein>
    <recommendedName>
        <fullName evidence="3">Centromere protein P</fullName>
    </recommendedName>
</protein>
<dbReference type="Proteomes" id="UP000261620">
    <property type="component" value="Unplaced"/>
</dbReference>
<dbReference type="Ensembl" id="ENSMMOT00000018151.1">
    <property type="protein sequence ID" value="ENSMMOP00000017860.1"/>
    <property type="gene ID" value="ENSMMOG00000013553.1"/>
</dbReference>
<dbReference type="PANTHER" id="PTHR28577">
    <property type="entry name" value="CENTROMERE PROTEIN P"/>
    <property type="match status" value="1"/>
</dbReference>
<evidence type="ECO:0000313" key="2">
    <source>
        <dbReference type="Proteomes" id="UP000261620"/>
    </source>
</evidence>
<dbReference type="GO" id="GO:0000775">
    <property type="term" value="C:chromosome, centromeric region"/>
    <property type="evidence" value="ECO:0007669"/>
    <property type="project" value="InterPro"/>
</dbReference>